<gene>
    <name evidence="3" type="ORF">GMORB2_4832</name>
</gene>
<feature type="compositionally biased region" description="Polar residues" evidence="1">
    <location>
        <begin position="17"/>
        <end position="31"/>
    </location>
</feature>
<name>A0A9P5CXI5_9HYPO</name>
<organism evidence="3 4">
    <name type="scientific">Geosmithia morbida</name>
    <dbReference type="NCBI Taxonomy" id="1094350"/>
    <lineage>
        <taxon>Eukaryota</taxon>
        <taxon>Fungi</taxon>
        <taxon>Dikarya</taxon>
        <taxon>Ascomycota</taxon>
        <taxon>Pezizomycotina</taxon>
        <taxon>Sordariomycetes</taxon>
        <taxon>Hypocreomycetidae</taxon>
        <taxon>Hypocreales</taxon>
        <taxon>Bionectriaceae</taxon>
        <taxon>Geosmithia</taxon>
    </lineage>
</organism>
<comment type="caution">
    <text evidence="3">The sequence shown here is derived from an EMBL/GenBank/DDBJ whole genome shotgun (WGS) entry which is preliminary data.</text>
</comment>
<dbReference type="RefSeq" id="XP_035317965.1">
    <property type="nucleotide sequence ID" value="XM_035466806.1"/>
</dbReference>
<dbReference type="OrthoDB" id="60858at2759"/>
<evidence type="ECO:0000256" key="1">
    <source>
        <dbReference type="SAM" id="MobiDB-lite"/>
    </source>
</evidence>
<proteinExistence type="predicted"/>
<feature type="transmembrane region" description="Helical" evidence="2">
    <location>
        <begin position="150"/>
        <end position="173"/>
    </location>
</feature>
<keyword evidence="2" id="KW-0472">Membrane</keyword>
<feature type="transmembrane region" description="Helical" evidence="2">
    <location>
        <begin position="58"/>
        <end position="76"/>
    </location>
</feature>
<sequence length="230" mass="25067">MVSTRSSSSRADDAKTPSPTASSTQLSRGGASSSTAPKNGSSSSSSKTWHHVPDNLTLIWLAVSLPLVTWDTLYIFGRPATMPGGSLHWPLWSPYALYGEVDHVYGWEAFNSQDGFTAAQGFLNIVETAMYLYYLVSVYGRGGWKVEGEAAARTVLIGFAAAVMTLSKTALYWLQEYFGNYSHIGHNTAADIILLWVIPNGAWLIGPSYMIRSFARDVIRGITAQDTKAE</sequence>
<dbReference type="PANTHER" id="PTHR37919">
    <property type="entry name" value="PROTEIN CBG05606"/>
    <property type="match status" value="1"/>
</dbReference>
<keyword evidence="4" id="KW-1185">Reference proteome</keyword>
<keyword evidence="2" id="KW-1133">Transmembrane helix</keyword>
<reference evidence="3" key="1">
    <citation type="submission" date="2020-03" db="EMBL/GenBank/DDBJ databases">
        <title>Site-based positive gene gene selection in Geosmithia morbida across the United States reveals a broad range of putative effectors and factors for local host and environmental adapation.</title>
        <authorList>
            <person name="Onufrak A."/>
            <person name="Murdoch R.W."/>
            <person name="Gazis R."/>
            <person name="Huff M."/>
            <person name="Staton M."/>
            <person name="Klingeman W."/>
            <person name="Hadziabdic D."/>
        </authorList>
    </citation>
    <scope>NUCLEOTIDE SEQUENCE</scope>
    <source>
        <strain evidence="3">1262</strain>
    </source>
</reference>
<keyword evidence="2" id="KW-0812">Transmembrane</keyword>
<dbReference type="Proteomes" id="UP000749293">
    <property type="component" value="Unassembled WGS sequence"/>
</dbReference>
<evidence type="ECO:0000313" key="3">
    <source>
        <dbReference type="EMBL" id="KAF4119313.1"/>
    </source>
</evidence>
<feature type="transmembrane region" description="Helical" evidence="2">
    <location>
        <begin position="193"/>
        <end position="211"/>
    </location>
</feature>
<feature type="compositionally biased region" description="Low complexity" evidence="1">
    <location>
        <begin position="32"/>
        <end position="46"/>
    </location>
</feature>
<dbReference type="PANTHER" id="PTHR37919:SF2">
    <property type="entry name" value="EXPERA DOMAIN-CONTAINING PROTEIN"/>
    <property type="match status" value="1"/>
</dbReference>
<protein>
    <submittedName>
        <fullName evidence="3">Conserved hypothetical, protein</fullName>
    </submittedName>
</protein>
<dbReference type="EMBL" id="JAANYQ010000027">
    <property type="protein sequence ID" value="KAF4119313.1"/>
    <property type="molecule type" value="Genomic_DNA"/>
</dbReference>
<dbReference type="AlphaFoldDB" id="A0A9P5CXI5"/>
<evidence type="ECO:0000256" key="2">
    <source>
        <dbReference type="SAM" id="Phobius"/>
    </source>
</evidence>
<evidence type="ECO:0000313" key="4">
    <source>
        <dbReference type="Proteomes" id="UP000749293"/>
    </source>
</evidence>
<accession>A0A9P5CXI5</accession>
<feature type="region of interest" description="Disordered" evidence="1">
    <location>
        <begin position="1"/>
        <end position="48"/>
    </location>
</feature>
<dbReference type="GeneID" id="55971060"/>